<dbReference type="InterPro" id="IPR010982">
    <property type="entry name" value="Lambda_DNA-bd_dom_sf"/>
</dbReference>
<dbReference type="Proteomes" id="UP000633035">
    <property type="component" value="Unassembled WGS sequence"/>
</dbReference>
<gene>
    <name evidence="2" type="ORF">JI642_14870</name>
</gene>
<name>A0ABS1G9B2_LISIV</name>
<reference evidence="2 3" key="1">
    <citation type="submission" date="2021-01" db="EMBL/GenBank/DDBJ databases">
        <title>Listeria ivanovii strains from Norway.</title>
        <authorList>
            <person name="Fagerlund A."/>
        </authorList>
    </citation>
    <scope>NUCLEOTIDE SEQUENCE [LARGE SCALE GENOMIC DNA]</scope>
    <source>
        <strain evidence="2 3">MF6989</strain>
    </source>
</reference>
<feature type="non-terminal residue" evidence="2">
    <location>
        <position position="52"/>
    </location>
</feature>
<dbReference type="PROSITE" id="PS50943">
    <property type="entry name" value="HTH_CROC1"/>
    <property type="match status" value="1"/>
</dbReference>
<feature type="domain" description="HTH cro/C1-type" evidence="1">
    <location>
        <begin position="6"/>
        <end position="29"/>
    </location>
</feature>
<dbReference type="EMBL" id="JAENOF010000035">
    <property type="protein sequence ID" value="MBK1963355.1"/>
    <property type="molecule type" value="Genomic_DNA"/>
</dbReference>
<proteinExistence type="predicted"/>
<dbReference type="InterPro" id="IPR001387">
    <property type="entry name" value="Cro/C1-type_HTH"/>
</dbReference>
<sequence length="52" mass="5963">MTSVHNSTKLSLDTLNKICHALNITLQEFFLENATTMEKQLFHQIKSLDADQ</sequence>
<accession>A0ABS1G9B2</accession>
<dbReference type="RefSeq" id="WP_200289222.1">
    <property type="nucleotide sequence ID" value="NZ_JAENOF010000035.1"/>
</dbReference>
<evidence type="ECO:0000259" key="1">
    <source>
        <dbReference type="PROSITE" id="PS50943"/>
    </source>
</evidence>
<protein>
    <submittedName>
        <fullName evidence="2">Helix-turn-helix domain-containing protein</fullName>
    </submittedName>
</protein>
<organism evidence="2 3">
    <name type="scientific">Listeria ivanovii subsp. londoniensis</name>
    <dbReference type="NCBI Taxonomy" id="202752"/>
    <lineage>
        <taxon>Bacteria</taxon>
        <taxon>Bacillati</taxon>
        <taxon>Bacillota</taxon>
        <taxon>Bacilli</taxon>
        <taxon>Bacillales</taxon>
        <taxon>Listeriaceae</taxon>
        <taxon>Listeria</taxon>
    </lineage>
</organism>
<dbReference type="Pfam" id="PF13443">
    <property type="entry name" value="HTH_26"/>
    <property type="match status" value="1"/>
</dbReference>
<evidence type="ECO:0000313" key="2">
    <source>
        <dbReference type="EMBL" id="MBK1963355.1"/>
    </source>
</evidence>
<evidence type="ECO:0000313" key="3">
    <source>
        <dbReference type="Proteomes" id="UP000633035"/>
    </source>
</evidence>
<dbReference type="Gene3D" id="1.10.260.40">
    <property type="entry name" value="lambda repressor-like DNA-binding domains"/>
    <property type="match status" value="1"/>
</dbReference>
<comment type="caution">
    <text evidence="2">The sequence shown here is derived from an EMBL/GenBank/DDBJ whole genome shotgun (WGS) entry which is preliminary data.</text>
</comment>
<keyword evidence="3" id="KW-1185">Reference proteome</keyword>